<evidence type="ECO:0000259" key="2">
    <source>
        <dbReference type="Pfam" id="PF01979"/>
    </source>
</evidence>
<dbReference type="Pfam" id="PF01979">
    <property type="entry name" value="Amidohydro_1"/>
    <property type="match status" value="1"/>
</dbReference>
<keyword evidence="4" id="KW-1185">Reference proteome</keyword>
<dbReference type="OrthoDB" id="9803027at2"/>
<reference evidence="3 4" key="1">
    <citation type="journal article" date="2018" name="J. Microbiol.">
        <title>Baekduia soli gen. nov., sp. nov., a novel bacterium isolated from the soil of Baekdu Mountain and proposal of a novel family name, Baekduiaceae fam. nov.</title>
        <authorList>
            <person name="An D.S."/>
            <person name="Siddiqi M.Z."/>
            <person name="Kim K.H."/>
            <person name="Yu H.S."/>
            <person name="Im W.T."/>
        </authorList>
    </citation>
    <scope>NUCLEOTIDE SEQUENCE [LARGE SCALE GENOMIC DNA]</scope>
    <source>
        <strain evidence="3 4">BR7-21</strain>
    </source>
</reference>
<dbReference type="InterPro" id="IPR011059">
    <property type="entry name" value="Metal-dep_hydrolase_composite"/>
</dbReference>
<evidence type="ECO:0000256" key="1">
    <source>
        <dbReference type="ARBA" id="ARBA00008829"/>
    </source>
</evidence>
<dbReference type="Gene3D" id="2.30.40.10">
    <property type="entry name" value="Urease, subunit C, domain 1"/>
    <property type="match status" value="1"/>
</dbReference>
<dbReference type="FunFam" id="3.20.20.140:FF:000174">
    <property type="entry name" value="Dihydropyrimidinase-related protein 2"/>
    <property type="match status" value="1"/>
</dbReference>
<accession>A0A5B8U3C0</accession>
<dbReference type="InterPro" id="IPR006680">
    <property type="entry name" value="Amidohydro-rel"/>
</dbReference>
<dbReference type="Proteomes" id="UP000321805">
    <property type="component" value="Chromosome"/>
</dbReference>
<dbReference type="InterPro" id="IPR050138">
    <property type="entry name" value="DHOase/Allantoinase_Hydrolase"/>
</dbReference>
<dbReference type="SUPFAM" id="SSF51556">
    <property type="entry name" value="Metallo-dependent hydrolases"/>
    <property type="match status" value="1"/>
</dbReference>
<dbReference type="InterPro" id="IPR032466">
    <property type="entry name" value="Metal_Hydrolase"/>
</dbReference>
<dbReference type="GO" id="GO:0005737">
    <property type="term" value="C:cytoplasm"/>
    <property type="evidence" value="ECO:0007669"/>
    <property type="project" value="TreeGrafter"/>
</dbReference>
<name>A0A5B8U3C0_9ACTN</name>
<sequence>MSDLRVSGGRVLLADGRRHDVDLLVSAGRIAAICEPTAAAGADEVLDATGLTVLPGAIDAHVHLGQDITVPRTPEDVALETASAAAGGVTTLLAYLMLARPYGEVLDEVVAFMEQHARIDFGLHVCIVSGEQLAELPAYVAEHGVSSFKFFMNFRGEEGAYLGLPGNDDAFLAELMRAAARCGAMVNPHAENIELIWRRRGEPVPPGLSPLQTWNHLRPAEAEAEALQRAAFLARVAGASMYAVHVTNARSLDALTRQGPGAPGLYVETCPHYLVCDEASGLGTRGKVNPPLRTAADREALWAAVADGTVDVIGSDHVPRHVSAKSDDLAKASAGFPGLQTLLPLVLSEGLRRGIDLGRLVAAVSSTPARLFGLAPRKGTIAVGADADLALVDLDAPQTITAADQLSGAGYTVFDGIDVDCRVVHTLVRGRLALRDGAATGEPLGRYQRRALSGATAVGATA</sequence>
<dbReference type="AlphaFoldDB" id="A0A5B8U3C0"/>
<dbReference type="KEGG" id="bsol:FSW04_08190"/>
<protein>
    <submittedName>
        <fullName evidence="3">Amidohydrolase family protein</fullName>
    </submittedName>
</protein>
<organism evidence="3 4">
    <name type="scientific">Baekduia soli</name>
    <dbReference type="NCBI Taxonomy" id="496014"/>
    <lineage>
        <taxon>Bacteria</taxon>
        <taxon>Bacillati</taxon>
        <taxon>Actinomycetota</taxon>
        <taxon>Thermoleophilia</taxon>
        <taxon>Solirubrobacterales</taxon>
        <taxon>Baekduiaceae</taxon>
        <taxon>Baekduia</taxon>
    </lineage>
</organism>
<keyword evidence="3" id="KW-0378">Hydrolase</keyword>
<proteinExistence type="inferred from homology"/>
<feature type="domain" description="Amidohydrolase-related" evidence="2">
    <location>
        <begin position="291"/>
        <end position="432"/>
    </location>
</feature>
<evidence type="ECO:0000313" key="3">
    <source>
        <dbReference type="EMBL" id="QEC47559.1"/>
    </source>
</evidence>
<dbReference type="SUPFAM" id="SSF51338">
    <property type="entry name" value="Composite domain of metallo-dependent hydrolases"/>
    <property type="match status" value="1"/>
</dbReference>
<dbReference type="PANTHER" id="PTHR43668">
    <property type="entry name" value="ALLANTOINASE"/>
    <property type="match status" value="1"/>
</dbReference>
<gene>
    <name evidence="3" type="ORF">FSW04_08190</name>
</gene>
<comment type="similarity">
    <text evidence="1">Belongs to the metallo-dependent hydrolases superfamily. Hydantoinase/dihydropyrimidinase family.</text>
</comment>
<dbReference type="PANTHER" id="PTHR43668:SF2">
    <property type="entry name" value="ALLANTOINASE"/>
    <property type="match status" value="1"/>
</dbReference>
<evidence type="ECO:0000313" key="4">
    <source>
        <dbReference type="Proteomes" id="UP000321805"/>
    </source>
</evidence>
<dbReference type="GO" id="GO:0006145">
    <property type="term" value="P:purine nucleobase catabolic process"/>
    <property type="evidence" value="ECO:0007669"/>
    <property type="project" value="TreeGrafter"/>
</dbReference>
<dbReference type="EMBL" id="CP042430">
    <property type="protein sequence ID" value="QEC47559.1"/>
    <property type="molecule type" value="Genomic_DNA"/>
</dbReference>
<dbReference type="GO" id="GO:0004038">
    <property type="term" value="F:allantoinase activity"/>
    <property type="evidence" value="ECO:0007669"/>
    <property type="project" value="TreeGrafter"/>
</dbReference>
<dbReference type="Gene3D" id="3.20.20.140">
    <property type="entry name" value="Metal-dependent hydrolases"/>
    <property type="match status" value="1"/>
</dbReference>
<dbReference type="RefSeq" id="WP_146918152.1">
    <property type="nucleotide sequence ID" value="NZ_CP042430.1"/>
</dbReference>